<gene>
    <name evidence="2" type="ORF">WMSIL1_LOCUS787</name>
</gene>
<keyword evidence="3" id="KW-1185">Reference proteome</keyword>
<dbReference type="EMBL" id="CABIJS010000017">
    <property type="protein sequence ID" value="VUZ39525.1"/>
    <property type="molecule type" value="Genomic_DNA"/>
</dbReference>
<proteinExistence type="predicted"/>
<dbReference type="AlphaFoldDB" id="A0A564XWX1"/>
<name>A0A564XWX1_HYMDI</name>
<sequence>MHIQIVSQLQMFEIIISILILLIFLKVLARRRFADRKRNSRREHMFENFLNASWNDKCLRERLPDEKLHSRHLPDWHTILHLKSSHSQ</sequence>
<protein>
    <submittedName>
        <fullName evidence="2">Uncharacterized protein</fullName>
    </submittedName>
</protein>
<organism evidence="2 3">
    <name type="scientific">Hymenolepis diminuta</name>
    <name type="common">Rat tapeworm</name>
    <dbReference type="NCBI Taxonomy" id="6216"/>
    <lineage>
        <taxon>Eukaryota</taxon>
        <taxon>Metazoa</taxon>
        <taxon>Spiralia</taxon>
        <taxon>Lophotrochozoa</taxon>
        <taxon>Platyhelminthes</taxon>
        <taxon>Cestoda</taxon>
        <taxon>Eucestoda</taxon>
        <taxon>Cyclophyllidea</taxon>
        <taxon>Hymenolepididae</taxon>
        <taxon>Hymenolepis</taxon>
    </lineage>
</organism>
<evidence type="ECO:0000313" key="3">
    <source>
        <dbReference type="Proteomes" id="UP000321570"/>
    </source>
</evidence>
<keyword evidence="1" id="KW-0812">Transmembrane</keyword>
<accession>A0A564XWX1</accession>
<feature type="transmembrane region" description="Helical" evidence="1">
    <location>
        <begin position="12"/>
        <end position="29"/>
    </location>
</feature>
<reference evidence="2 3" key="1">
    <citation type="submission" date="2019-07" db="EMBL/GenBank/DDBJ databases">
        <authorList>
            <person name="Jastrzebski P J."/>
            <person name="Paukszto L."/>
            <person name="Jastrzebski P J."/>
        </authorList>
    </citation>
    <scope>NUCLEOTIDE SEQUENCE [LARGE SCALE GENOMIC DNA]</scope>
    <source>
        <strain evidence="2 3">WMS-il1</strain>
    </source>
</reference>
<evidence type="ECO:0000313" key="2">
    <source>
        <dbReference type="EMBL" id="VUZ39525.1"/>
    </source>
</evidence>
<keyword evidence="1" id="KW-0472">Membrane</keyword>
<evidence type="ECO:0000256" key="1">
    <source>
        <dbReference type="SAM" id="Phobius"/>
    </source>
</evidence>
<dbReference type="Proteomes" id="UP000321570">
    <property type="component" value="Unassembled WGS sequence"/>
</dbReference>
<keyword evidence="1" id="KW-1133">Transmembrane helix</keyword>